<feature type="transmembrane region" description="Helical" evidence="1">
    <location>
        <begin position="299"/>
        <end position="323"/>
    </location>
</feature>
<dbReference type="Proteomes" id="UP000241639">
    <property type="component" value="Unassembled WGS sequence"/>
</dbReference>
<feature type="transmembrane region" description="Helical" evidence="1">
    <location>
        <begin position="226"/>
        <end position="245"/>
    </location>
</feature>
<keyword evidence="1" id="KW-0812">Transmembrane</keyword>
<organism evidence="2 3">
    <name type="scientific">Desmospora activa DSM 45169</name>
    <dbReference type="NCBI Taxonomy" id="1121389"/>
    <lineage>
        <taxon>Bacteria</taxon>
        <taxon>Bacillati</taxon>
        <taxon>Bacillota</taxon>
        <taxon>Bacilli</taxon>
        <taxon>Bacillales</taxon>
        <taxon>Thermoactinomycetaceae</taxon>
        <taxon>Desmospora</taxon>
    </lineage>
</organism>
<reference evidence="2 3" key="1">
    <citation type="submission" date="2018-04" db="EMBL/GenBank/DDBJ databases">
        <title>Genomic Encyclopedia of Archaeal and Bacterial Type Strains, Phase II (KMG-II): from individual species to whole genera.</title>
        <authorList>
            <person name="Goeker M."/>
        </authorList>
    </citation>
    <scope>NUCLEOTIDE SEQUENCE [LARGE SCALE GENOMIC DNA]</scope>
    <source>
        <strain evidence="2 3">DSM 45169</strain>
    </source>
</reference>
<feature type="transmembrane region" description="Helical" evidence="1">
    <location>
        <begin position="119"/>
        <end position="139"/>
    </location>
</feature>
<keyword evidence="3" id="KW-1185">Reference proteome</keyword>
<keyword evidence="1" id="KW-1133">Transmembrane helix</keyword>
<dbReference type="AlphaFoldDB" id="A0A2T4Z8V1"/>
<dbReference type="OrthoDB" id="8613028at2"/>
<dbReference type="Pfam" id="PF12679">
    <property type="entry name" value="ABC2_membrane_2"/>
    <property type="match status" value="1"/>
</dbReference>
<keyword evidence="1" id="KW-0472">Membrane</keyword>
<proteinExistence type="predicted"/>
<evidence type="ECO:0000256" key="1">
    <source>
        <dbReference type="SAM" id="Phobius"/>
    </source>
</evidence>
<dbReference type="EMBL" id="PZZP01000001">
    <property type="protein sequence ID" value="PTM58307.1"/>
    <property type="molecule type" value="Genomic_DNA"/>
</dbReference>
<accession>A0A2T4Z8V1</accession>
<gene>
    <name evidence="2" type="ORF">C8J48_0888</name>
</gene>
<dbReference type="PANTHER" id="PTHR37305:SF2">
    <property type="entry name" value="BACITRACIN TRANSPORT PERMEASE PROTEIN BCRB"/>
    <property type="match status" value="1"/>
</dbReference>
<evidence type="ECO:0000313" key="2">
    <source>
        <dbReference type="EMBL" id="PTM58307.1"/>
    </source>
</evidence>
<feature type="transmembrane region" description="Helical" evidence="1">
    <location>
        <begin position="257"/>
        <end position="279"/>
    </location>
</feature>
<name>A0A2T4Z8V1_9BACL</name>
<comment type="caution">
    <text evidence="2">The sequence shown here is derived from an EMBL/GenBank/DDBJ whole genome shotgun (WGS) entry which is preliminary data.</text>
</comment>
<dbReference type="GO" id="GO:0005886">
    <property type="term" value="C:plasma membrane"/>
    <property type="evidence" value="ECO:0007669"/>
    <property type="project" value="UniProtKB-SubCell"/>
</dbReference>
<feature type="transmembrane region" description="Helical" evidence="1">
    <location>
        <begin position="21"/>
        <end position="40"/>
    </location>
</feature>
<dbReference type="PANTHER" id="PTHR37305">
    <property type="entry name" value="INTEGRAL MEMBRANE PROTEIN-RELATED"/>
    <property type="match status" value="1"/>
</dbReference>
<evidence type="ECO:0000313" key="3">
    <source>
        <dbReference type="Proteomes" id="UP000241639"/>
    </source>
</evidence>
<sequence>MRNWVNLIYNEMLKMVKKKRVLVVLLIVAVLIPIFTYAQYRTVQTTVEQLGTDDWRSVLQQQIIDSQNRLSSSRLPEEWRKMLEMNIQQQQYYLDHNINPMAPGAPTFVRQFMEESVSLFLPLLVVVVASDIVSSEHSAGTIKMLLTRPVRRWRILLSKYLALILVVSLVVMATAILGYLISGVIFGYSGWTMPVLTGFQEENGELLTDQVHLIPQWQATLMGYGLGWFACVTVATIAFMVSVLVRSTAASMGIMMAAIISGSLLTQLAPTWSALKYLAFTNLRLTDYLSGTPTMIEGMTLPFSLTVLSIWSLVALAVAFTAFTRKDVLA</sequence>
<dbReference type="RefSeq" id="WP_107725128.1">
    <property type="nucleotide sequence ID" value="NZ_PZZP01000001.1"/>
</dbReference>
<feature type="transmembrane region" description="Helical" evidence="1">
    <location>
        <begin position="160"/>
        <end position="188"/>
    </location>
</feature>
<protein>
    <submittedName>
        <fullName evidence="2">ABC-2 type transport system permease protein</fullName>
    </submittedName>
</protein>
<dbReference type="GO" id="GO:0140359">
    <property type="term" value="F:ABC-type transporter activity"/>
    <property type="evidence" value="ECO:0007669"/>
    <property type="project" value="InterPro"/>
</dbReference>